<dbReference type="RefSeq" id="WP_152126009.1">
    <property type="nucleotide sequence ID" value="NZ_WELI01000009.1"/>
</dbReference>
<keyword evidence="3" id="KW-1185">Reference proteome</keyword>
<evidence type="ECO:0000259" key="1">
    <source>
        <dbReference type="Pfam" id="PF13588"/>
    </source>
</evidence>
<evidence type="ECO:0000313" key="3">
    <source>
        <dbReference type="Proteomes" id="UP000488299"/>
    </source>
</evidence>
<evidence type="ECO:0000313" key="2">
    <source>
        <dbReference type="EMBL" id="KAB7728059.1"/>
    </source>
</evidence>
<protein>
    <submittedName>
        <fullName evidence="2">Restriction endonuclease subunit R</fullName>
    </submittedName>
</protein>
<gene>
    <name evidence="2" type="ORF">F5984_20105</name>
</gene>
<proteinExistence type="predicted"/>
<reference evidence="2 3" key="1">
    <citation type="submission" date="2019-10" db="EMBL/GenBank/DDBJ databases">
        <title>Rudanella paleaurantiibacter sp. nov., isolated from sludge.</title>
        <authorList>
            <person name="Xu S.Q."/>
        </authorList>
    </citation>
    <scope>NUCLEOTIDE SEQUENCE [LARGE SCALE GENOMIC DNA]</scope>
    <source>
        <strain evidence="2 3">HX-22-17</strain>
    </source>
</reference>
<feature type="domain" description="Type I restriction enzyme R protein N-terminal" evidence="1">
    <location>
        <begin position="35"/>
        <end position="144"/>
    </location>
</feature>
<organism evidence="2 3">
    <name type="scientific">Rudanella paleaurantiibacter</name>
    <dbReference type="NCBI Taxonomy" id="2614655"/>
    <lineage>
        <taxon>Bacteria</taxon>
        <taxon>Pseudomonadati</taxon>
        <taxon>Bacteroidota</taxon>
        <taxon>Cytophagia</taxon>
        <taxon>Cytophagales</taxon>
        <taxon>Cytophagaceae</taxon>
        <taxon>Rudanella</taxon>
    </lineage>
</organism>
<keyword evidence="2" id="KW-0255">Endonuclease</keyword>
<sequence length="147" mass="17311">MDTLNLPTFGHKISEIDGKAHIFDELRRKYVRLTPEEWVRQHMIHLLLSHYRYPKALIRCEGGLLLNQRQKRTDLLVFDRQGQPFLLVECKAPHVPINQSVFDQIARYNHVHRAPYLIVTNGLMHYCCCVDHETDAVTFLDDFPPFD</sequence>
<dbReference type="AlphaFoldDB" id="A0A7J5TV80"/>
<accession>A0A7J5TV80</accession>
<dbReference type="Pfam" id="PF13588">
    <property type="entry name" value="HSDR_N_2"/>
    <property type="match status" value="1"/>
</dbReference>
<dbReference type="InterPro" id="IPR029464">
    <property type="entry name" value="HSDR_N"/>
</dbReference>
<dbReference type="GO" id="GO:0004519">
    <property type="term" value="F:endonuclease activity"/>
    <property type="evidence" value="ECO:0007669"/>
    <property type="project" value="UniProtKB-KW"/>
</dbReference>
<dbReference type="Proteomes" id="UP000488299">
    <property type="component" value="Unassembled WGS sequence"/>
</dbReference>
<keyword evidence="2" id="KW-0540">Nuclease</keyword>
<dbReference type="Gene3D" id="3.90.1570.30">
    <property type="match status" value="1"/>
</dbReference>
<dbReference type="EMBL" id="WELI01000009">
    <property type="protein sequence ID" value="KAB7728059.1"/>
    <property type="molecule type" value="Genomic_DNA"/>
</dbReference>
<comment type="caution">
    <text evidence="2">The sequence shown here is derived from an EMBL/GenBank/DDBJ whole genome shotgun (WGS) entry which is preliminary data.</text>
</comment>
<keyword evidence="2" id="KW-0378">Hydrolase</keyword>
<name>A0A7J5TV80_9BACT</name>